<comment type="catalytic activity">
    <reaction evidence="6">
        <text>(6S)-NADHX + ADP = AMP + phosphate + NADH + H(+)</text>
        <dbReference type="Rhea" id="RHEA:32223"/>
        <dbReference type="ChEBI" id="CHEBI:15378"/>
        <dbReference type="ChEBI" id="CHEBI:43474"/>
        <dbReference type="ChEBI" id="CHEBI:57945"/>
        <dbReference type="ChEBI" id="CHEBI:64074"/>
        <dbReference type="ChEBI" id="CHEBI:456215"/>
        <dbReference type="ChEBI" id="CHEBI:456216"/>
        <dbReference type="EC" id="4.2.1.136"/>
    </reaction>
</comment>
<keyword evidence="4 6" id="KW-0520">NAD</keyword>
<dbReference type="PANTHER" id="PTHR12592">
    <property type="entry name" value="ATP-DEPENDENT (S)-NAD(P)H-HYDRATE DEHYDRATASE FAMILY MEMBER"/>
    <property type="match status" value="1"/>
</dbReference>
<dbReference type="SUPFAM" id="SSF53613">
    <property type="entry name" value="Ribokinase-like"/>
    <property type="match status" value="1"/>
</dbReference>
<dbReference type="AlphaFoldDB" id="A0A5B8J3M3"/>
<evidence type="ECO:0000256" key="3">
    <source>
        <dbReference type="ARBA" id="ARBA00022857"/>
    </source>
</evidence>
<dbReference type="EC" id="4.2.1.136" evidence="6"/>
<keyword evidence="9" id="KW-1185">Reference proteome</keyword>
<dbReference type="Pfam" id="PF01256">
    <property type="entry name" value="Carb_kinase"/>
    <property type="match status" value="1"/>
</dbReference>
<dbReference type="GO" id="GO:0052856">
    <property type="term" value="F:NAD(P)HX epimerase activity"/>
    <property type="evidence" value="ECO:0007669"/>
    <property type="project" value="TreeGrafter"/>
</dbReference>
<evidence type="ECO:0000256" key="5">
    <source>
        <dbReference type="ARBA" id="ARBA00023239"/>
    </source>
</evidence>
<name>A0A5B8J3M3_9RHOB</name>
<evidence type="ECO:0000259" key="7">
    <source>
        <dbReference type="PROSITE" id="PS51383"/>
    </source>
</evidence>
<gene>
    <name evidence="6" type="primary">nnrD</name>
    <name evidence="8" type="ORF">FPZ52_04080</name>
</gene>
<dbReference type="OrthoDB" id="9806925at2"/>
<reference evidence="8 9" key="1">
    <citation type="submission" date="2019-07" db="EMBL/GenBank/DDBJ databases">
        <title>Litoreibacter alkalisoli sp. nov., isolated from saline-alkaline soil.</title>
        <authorList>
            <person name="Wang S."/>
            <person name="Xu L."/>
            <person name="Xing Y.-T."/>
            <person name="Sun J.-Q."/>
        </authorList>
    </citation>
    <scope>NUCLEOTIDE SEQUENCE [LARGE SCALE GENOMIC DNA]</scope>
    <source>
        <strain evidence="8 9">LN3S51</strain>
    </source>
</reference>
<evidence type="ECO:0000256" key="2">
    <source>
        <dbReference type="ARBA" id="ARBA00022840"/>
    </source>
</evidence>
<dbReference type="CDD" id="cd01171">
    <property type="entry name" value="YXKO-related"/>
    <property type="match status" value="1"/>
</dbReference>
<evidence type="ECO:0000256" key="1">
    <source>
        <dbReference type="ARBA" id="ARBA00022741"/>
    </source>
</evidence>
<feature type="binding site" evidence="6">
    <location>
        <position position="42"/>
    </location>
    <ligand>
        <name>(6S)-NADPHX</name>
        <dbReference type="ChEBI" id="CHEBI:64076"/>
    </ligand>
</feature>
<feature type="binding site" evidence="6">
    <location>
        <begin position="199"/>
        <end position="203"/>
    </location>
    <ligand>
        <name>AMP</name>
        <dbReference type="ChEBI" id="CHEBI:456215"/>
    </ligand>
</feature>
<keyword evidence="5 6" id="KW-0456">Lyase</keyword>
<dbReference type="PROSITE" id="PS51383">
    <property type="entry name" value="YJEF_C_3"/>
    <property type="match status" value="1"/>
</dbReference>
<evidence type="ECO:0000313" key="9">
    <source>
        <dbReference type="Proteomes" id="UP000318483"/>
    </source>
</evidence>
<dbReference type="PANTHER" id="PTHR12592:SF0">
    <property type="entry name" value="ATP-DEPENDENT (S)-NAD(P)H-HYDRATE DEHYDRATASE"/>
    <property type="match status" value="1"/>
</dbReference>
<feature type="binding site" evidence="6">
    <location>
        <position position="105"/>
    </location>
    <ligand>
        <name>(6S)-NADPHX</name>
        <dbReference type="ChEBI" id="CHEBI:64076"/>
    </ligand>
</feature>
<accession>A0A5B8J3M3</accession>
<feature type="binding site" evidence="6">
    <location>
        <position position="233"/>
    </location>
    <ligand>
        <name>(6S)-NADPHX</name>
        <dbReference type="ChEBI" id="CHEBI:64076"/>
    </ligand>
</feature>
<comment type="subunit">
    <text evidence="6">Homotetramer.</text>
</comment>
<dbReference type="HAMAP" id="MF_01965">
    <property type="entry name" value="NADHX_dehydratase"/>
    <property type="match status" value="1"/>
</dbReference>
<keyword evidence="2 6" id="KW-0067">ATP-binding</keyword>
<feature type="domain" description="YjeF C-terminal" evidence="7">
    <location>
        <begin position="7"/>
        <end position="287"/>
    </location>
</feature>
<keyword evidence="3 6" id="KW-0521">NADP</keyword>
<dbReference type="GO" id="GO:0052855">
    <property type="term" value="F:ADP-dependent NAD(P)H-hydrate dehydratase activity"/>
    <property type="evidence" value="ECO:0007669"/>
    <property type="project" value="UniProtKB-UniRule"/>
</dbReference>
<dbReference type="RefSeq" id="WP_146363968.1">
    <property type="nucleotide sequence ID" value="NZ_CP042261.1"/>
</dbReference>
<dbReference type="Gene3D" id="3.40.1190.20">
    <property type="match status" value="1"/>
</dbReference>
<feature type="binding site" evidence="6">
    <location>
        <position position="156"/>
    </location>
    <ligand>
        <name>(6S)-NADPHX</name>
        <dbReference type="ChEBI" id="CHEBI:64076"/>
    </ligand>
</feature>
<dbReference type="NCBIfam" id="TIGR00196">
    <property type="entry name" value="yjeF_cterm"/>
    <property type="match status" value="1"/>
</dbReference>
<keyword evidence="1 6" id="KW-0547">Nucleotide-binding</keyword>
<evidence type="ECO:0000256" key="6">
    <source>
        <dbReference type="HAMAP-Rule" id="MF_01965"/>
    </source>
</evidence>
<evidence type="ECO:0000313" key="8">
    <source>
        <dbReference type="EMBL" id="QDY68890.1"/>
    </source>
</evidence>
<dbReference type="GO" id="GO:0110051">
    <property type="term" value="P:metabolite repair"/>
    <property type="evidence" value="ECO:0007669"/>
    <property type="project" value="TreeGrafter"/>
</dbReference>
<feature type="binding site" evidence="6">
    <location>
        <position position="232"/>
    </location>
    <ligand>
        <name>AMP</name>
        <dbReference type="ChEBI" id="CHEBI:456215"/>
    </ligand>
</feature>
<sequence length="289" mass="30694">MTCARSSISPALVARLAKKQHQHKFDHGHVLVLAGGVGKGGAARIAARSALRVGVGLVTLGCPSAAMIENAAQLNAIMLTQIDGAPELDQRLEDPRINAICIGPGIGRGEHARHLVRAALRAERSTVLDADGLSTFADDPVQLLSRLHPRCVMTPHMGEFMRLFPVEAEEMRRTPDNPVRLRQALHRATQKAGCVILLKGAVTRISDPAGHVNEHHATGEDAVPWLATAGAGDALSGIIAGLLARDFSPMEAAHLGAYLHAEAARDFGPGLIAEDIPEMLPDLFIRLGL</sequence>
<dbReference type="GO" id="GO:0046496">
    <property type="term" value="P:nicotinamide nucleotide metabolic process"/>
    <property type="evidence" value="ECO:0007669"/>
    <property type="project" value="UniProtKB-UniRule"/>
</dbReference>
<comment type="similarity">
    <text evidence="6">Belongs to the NnrD/CARKD family.</text>
</comment>
<comment type="cofactor">
    <cofactor evidence="6">
        <name>Mg(2+)</name>
        <dbReference type="ChEBI" id="CHEBI:18420"/>
    </cofactor>
</comment>
<dbReference type="InterPro" id="IPR000631">
    <property type="entry name" value="CARKD"/>
</dbReference>
<evidence type="ECO:0000256" key="4">
    <source>
        <dbReference type="ARBA" id="ARBA00023027"/>
    </source>
</evidence>
<dbReference type="KEGG" id="lit:FPZ52_04080"/>
<comment type="function">
    <text evidence="6">Catalyzes the dehydration of the S-form of NAD(P)HX at the expense of ADP, which is converted to AMP. Together with NAD(P)HX epimerase, which catalyzes the epimerization of the S- and R-forms, the enzyme allows the repair of both epimers of NAD(P)HX, a damaged form of NAD(P)H that is a result of enzymatic or heat-dependent hydration.</text>
</comment>
<dbReference type="Proteomes" id="UP000318483">
    <property type="component" value="Chromosome"/>
</dbReference>
<organism evidence="8 9">
    <name type="scientific">Qingshengfaniella alkalisoli</name>
    <dbReference type="NCBI Taxonomy" id="2599296"/>
    <lineage>
        <taxon>Bacteria</taxon>
        <taxon>Pseudomonadati</taxon>
        <taxon>Pseudomonadota</taxon>
        <taxon>Alphaproteobacteria</taxon>
        <taxon>Rhodobacterales</taxon>
        <taxon>Paracoccaceae</taxon>
        <taxon>Qingshengfaniella</taxon>
    </lineage>
</organism>
<proteinExistence type="inferred from homology"/>
<protein>
    <recommendedName>
        <fullName evidence="6">ADP-dependent (S)-NAD(P)H-hydrate dehydratase</fullName>
        <ecNumber evidence="6">4.2.1.136</ecNumber>
    </recommendedName>
    <alternativeName>
        <fullName evidence="6">ADP-dependent NAD(P)HX dehydratase</fullName>
    </alternativeName>
</protein>
<dbReference type="EMBL" id="CP042261">
    <property type="protein sequence ID" value="QDY68890.1"/>
    <property type="molecule type" value="Genomic_DNA"/>
</dbReference>
<dbReference type="GO" id="GO:0005524">
    <property type="term" value="F:ATP binding"/>
    <property type="evidence" value="ECO:0007669"/>
    <property type="project" value="UniProtKB-KW"/>
</dbReference>
<comment type="catalytic activity">
    <reaction evidence="6">
        <text>(6S)-NADPHX + ADP = AMP + phosphate + NADPH + H(+)</text>
        <dbReference type="Rhea" id="RHEA:32235"/>
        <dbReference type="ChEBI" id="CHEBI:15378"/>
        <dbReference type="ChEBI" id="CHEBI:43474"/>
        <dbReference type="ChEBI" id="CHEBI:57783"/>
        <dbReference type="ChEBI" id="CHEBI:64076"/>
        <dbReference type="ChEBI" id="CHEBI:456215"/>
        <dbReference type="ChEBI" id="CHEBI:456216"/>
        <dbReference type="EC" id="4.2.1.136"/>
    </reaction>
</comment>
<dbReference type="InterPro" id="IPR029056">
    <property type="entry name" value="Ribokinase-like"/>
</dbReference>